<keyword evidence="3" id="KW-1185">Reference proteome</keyword>
<accession>A0ABP9D6V9</accession>
<name>A0ABP9D6V9_9BACT</name>
<feature type="transmembrane region" description="Helical" evidence="1">
    <location>
        <begin position="87"/>
        <end position="109"/>
    </location>
</feature>
<feature type="transmembrane region" description="Helical" evidence="1">
    <location>
        <begin position="46"/>
        <end position="66"/>
    </location>
</feature>
<comment type="caution">
    <text evidence="2">The sequence shown here is derived from an EMBL/GenBank/DDBJ whole genome shotgun (WGS) entry which is preliminary data.</text>
</comment>
<dbReference type="Proteomes" id="UP001500298">
    <property type="component" value="Unassembled WGS sequence"/>
</dbReference>
<keyword evidence="1" id="KW-1133">Transmembrane helix</keyword>
<dbReference type="RefSeq" id="WP_345370468.1">
    <property type="nucleotide sequence ID" value="NZ_BAABJX010000022.1"/>
</dbReference>
<reference evidence="3" key="1">
    <citation type="journal article" date="2019" name="Int. J. Syst. Evol. Microbiol.">
        <title>The Global Catalogue of Microorganisms (GCM) 10K type strain sequencing project: providing services to taxonomists for standard genome sequencing and annotation.</title>
        <authorList>
            <consortium name="The Broad Institute Genomics Platform"/>
            <consortium name="The Broad Institute Genome Sequencing Center for Infectious Disease"/>
            <person name="Wu L."/>
            <person name="Ma J."/>
        </authorList>
    </citation>
    <scope>NUCLEOTIDE SEQUENCE [LARGE SCALE GENOMIC DNA]</scope>
    <source>
        <strain evidence="3">JCM 18326</strain>
    </source>
</reference>
<proteinExistence type="predicted"/>
<evidence type="ECO:0000313" key="3">
    <source>
        <dbReference type="Proteomes" id="UP001500298"/>
    </source>
</evidence>
<keyword evidence="1" id="KW-0472">Membrane</keyword>
<evidence type="ECO:0000256" key="1">
    <source>
        <dbReference type="SAM" id="Phobius"/>
    </source>
</evidence>
<protein>
    <recommendedName>
        <fullName evidence="4">Peptidase M15A C-terminal domain-containing protein</fullName>
    </recommendedName>
</protein>
<feature type="transmembrane region" description="Helical" evidence="1">
    <location>
        <begin position="12"/>
        <end position="34"/>
    </location>
</feature>
<evidence type="ECO:0000313" key="2">
    <source>
        <dbReference type="EMBL" id="GAA4830188.1"/>
    </source>
</evidence>
<keyword evidence="1" id="KW-0812">Transmembrane</keyword>
<dbReference type="EMBL" id="BAABJX010000022">
    <property type="protein sequence ID" value="GAA4830188.1"/>
    <property type="molecule type" value="Genomic_DNA"/>
</dbReference>
<gene>
    <name evidence="2" type="ORF">GCM10023331_14310</name>
</gene>
<sequence>MAYNIHTPSKRTLWALKYLLKPLLLFLLPIYLLIRGSVFLYQYYEWNTWIALGLTYIISLFLCLYYTSFLYRKVLRRQYISMREFKITFFIMTGLTLFYCGASLITLPIKNHKVSEIRKEYTSLHPFLRLGVRTLLWIDRDLLITDAERAPEDYRKMGLPSKKRSLHYTQSTGYVHAMDIRVSDRWWIRNRLVQLYFWTLGFNAVRHGGTGDHLHISLSLAERPEAW</sequence>
<evidence type="ECO:0008006" key="4">
    <source>
        <dbReference type="Google" id="ProtNLM"/>
    </source>
</evidence>
<organism evidence="2 3">
    <name type="scientific">Algivirga pacifica</name>
    <dbReference type="NCBI Taxonomy" id="1162670"/>
    <lineage>
        <taxon>Bacteria</taxon>
        <taxon>Pseudomonadati</taxon>
        <taxon>Bacteroidota</taxon>
        <taxon>Cytophagia</taxon>
        <taxon>Cytophagales</taxon>
        <taxon>Flammeovirgaceae</taxon>
        <taxon>Algivirga</taxon>
    </lineage>
</organism>